<evidence type="ECO:0000256" key="1">
    <source>
        <dbReference type="SAM" id="Phobius"/>
    </source>
</evidence>
<name>A0AAW4N7K9_9BACT</name>
<dbReference type="EMBL" id="JAHOEI010000018">
    <property type="protein sequence ID" value="MBV3387479.1"/>
    <property type="molecule type" value="Genomic_DNA"/>
</dbReference>
<feature type="transmembrane region" description="Helical" evidence="1">
    <location>
        <begin position="7"/>
        <end position="28"/>
    </location>
</feature>
<dbReference type="RefSeq" id="WP_217315097.1">
    <property type="nucleotide sequence ID" value="NZ_JAHOEA010000092.1"/>
</dbReference>
<evidence type="ECO:0000259" key="2">
    <source>
        <dbReference type="Pfam" id="PF15631"/>
    </source>
</evidence>
<dbReference type="InterPro" id="IPR028921">
    <property type="entry name" value="NTF2_fold_dom"/>
</dbReference>
<sequence length="153" mass="17246">MEKIKRISLIAIIFIGFAFGFLTLKNLLGIVPQHQIKASNFQLFNYDGFEDYSIENCDSGYFYAYNEVPNSVRQKKPTDVALIEKPENAVKIGVSILISKFGEKYIMQQKPFTVVLVNNKVWKVSGNPCVLEKPSAIYIQAADGQILGIYSNK</sequence>
<keyword evidence="1" id="KW-1133">Transmembrane helix</keyword>
<organism evidence="3 4">
    <name type="scientific">Segatella copri</name>
    <dbReference type="NCBI Taxonomy" id="165179"/>
    <lineage>
        <taxon>Bacteria</taxon>
        <taxon>Pseudomonadati</taxon>
        <taxon>Bacteroidota</taxon>
        <taxon>Bacteroidia</taxon>
        <taxon>Bacteroidales</taxon>
        <taxon>Prevotellaceae</taxon>
        <taxon>Segatella</taxon>
    </lineage>
</organism>
<dbReference type="AlphaFoldDB" id="A0AAW4N7K9"/>
<protein>
    <submittedName>
        <fullName evidence="3">YbbC/YhhH family protein</fullName>
    </submittedName>
</protein>
<dbReference type="Pfam" id="PF15631">
    <property type="entry name" value="Imm-NTF2-2"/>
    <property type="match status" value="1"/>
</dbReference>
<keyword evidence="1" id="KW-0472">Membrane</keyword>
<evidence type="ECO:0000313" key="3">
    <source>
        <dbReference type="EMBL" id="MBV3387479.1"/>
    </source>
</evidence>
<proteinExistence type="predicted"/>
<comment type="caution">
    <text evidence="3">The sequence shown here is derived from an EMBL/GenBank/DDBJ whole genome shotgun (WGS) entry which is preliminary data.</text>
</comment>
<dbReference type="Proteomes" id="UP001196765">
    <property type="component" value="Unassembled WGS sequence"/>
</dbReference>
<accession>A0AAW4N7K9</accession>
<reference evidence="3" key="1">
    <citation type="submission" date="2021-06" db="EMBL/GenBank/DDBJ databases">
        <title>Collection of gut derived symbiotic bacterial strains cultured from healthy donors.</title>
        <authorList>
            <person name="Lin H."/>
            <person name="Littmann E."/>
            <person name="Pamer E.G."/>
        </authorList>
    </citation>
    <scope>NUCLEOTIDE SEQUENCE</scope>
    <source>
        <strain evidence="3">MSK.21.74</strain>
    </source>
</reference>
<gene>
    <name evidence="3" type="ORF">KSW82_06970</name>
</gene>
<feature type="domain" description="NTF2 fold" evidence="2">
    <location>
        <begin position="89"/>
        <end position="153"/>
    </location>
</feature>
<keyword evidence="1" id="KW-0812">Transmembrane</keyword>
<evidence type="ECO:0000313" key="4">
    <source>
        <dbReference type="Proteomes" id="UP001196765"/>
    </source>
</evidence>